<name>A0A158KV24_9BURK</name>
<organism evidence="4 5">
    <name type="scientific">Caballeronia choica</name>
    <dbReference type="NCBI Taxonomy" id="326476"/>
    <lineage>
        <taxon>Bacteria</taxon>
        <taxon>Pseudomonadati</taxon>
        <taxon>Pseudomonadota</taxon>
        <taxon>Betaproteobacteria</taxon>
        <taxon>Burkholderiales</taxon>
        <taxon>Burkholderiaceae</taxon>
        <taxon>Caballeronia</taxon>
    </lineage>
</organism>
<comment type="caution">
    <text evidence="4">The sequence shown here is derived from an EMBL/GenBank/DDBJ whole genome shotgun (WGS) entry which is preliminary data.</text>
</comment>
<proteinExistence type="predicted"/>
<dbReference type="InterPro" id="IPR050627">
    <property type="entry name" value="Nitroreductase/BluB"/>
</dbReference>
<dbReference type="Gene3D" id="3.40.109.10">
    <property type="entry name" value="NADH Oxidase"/>
    <property type="match status" value="1"/>
</dbReference>
<keyword evidence="1" id="KW-0285">Flavoprotein</keyword>
<accession>A0A158KV24</accession>
<dbReference type="NCBIfam" id="NF047509">
    <property type="entry name" value="Rv3131_FMN_oxido"/>
    <property type="match status" value="1"/>
</dbReference>
<reference evidence="4" key="1">
    <citation type="submission" date="2016-01" db="EMBL/GenBank/DDBJ databases">
        <authorList>
            <person name="Peeters C."/>
        </authorList>
    </citation>
    <scope>NUCLEOTIDE SEQUENCE [LARGE SCALE GENOMIC DNA]</scope>
    <source>
        <strain evidence="4">LMG 22940</strain>
    </source>
</reference>
<dbReference type="PANTHER" id="PTHR23026">
    <property type="entry name" value="NADPH NITROREDUCTASE"/>
    <property type="match status" value="1"/>
</dbReference>
<dbReference type="EMBL" id="FCON02000160">
    <property type="protein sequence ID" value="SAL84460.1"/>
    <property type="molecule type" value="Genomic_DNA"/>
</dbReference>
<sequence>MHPLTHRSAWDLDENRLPPLSGAEAKLRFAVQYAVLAPSSHNSQPWHFIVDGDTVMLCADRTRALPVADPYDRELIISCGAALFNLRVAMSHFGLGYAITLLPASADPDVLAQVRALLGHVTDATLPALFGAIPKRVTTREAFTSEAVPPEIQAELIRAAEAEGVEATCVDEAPVSERIADLIAEADHLQFRDPRFRRELASWIHSRRCADGMPAYSAGVSALLDIATPLVASAIRTFNLGGGMAATHRSLVDGSPLLFCIGTGADNPSAWLAAGQALERVLLTGVLHGLTASYLNQPIEADKLRDTLRRQIGMDAQPQLLIRMGRGPQVEHSPRRDMGEVVS</sequence>
<keyword evidence="3" id="KW-0560">Oxidoreductase</keyword>
<evidence type="ECO:0000313" key="4">
    <source>
        <dbReference type="EMBL" id="SAL84460.1"/>
    </source>
</evidence>
<dbReference type="InterPro" id="IPR000415">
    <property type="entry name" value="Nitroreductase-like"/>
</dbReference>
<dbReference type="OrthoDB" id="272552at2"/>
<gene>
    <name evidence="4" type="ORF">AWB68_07311</name>
</gene>
<evidence type="ECO:0000313" key="5">
    <source>
        <dbReference type="Proteomes" id="UP000054770"/>
    </source>
</evidence>
<dbReference type="RefSeq" id="WP_087649145.1">
    <property type="nucleotide sequence ID" value="NZ_FCON02000160.1"/>
</dbReference>
<keyword evidence="5" id="KW-1185">Reference proteome</keyword>
<protein>
    <submittedName>
        <fullName evidence="4">Nitroreductase</fullName>
    </submittedName>
</protein>
<evidence type="ECO:0000256" key="2">
    <source>
        <dbReference type="ARBA" id="ARBA00022643"/>
    </source>
</evidence>
<dbReference type="AlphaFoldDB" id="A0A158KV24"/>
<dbReference type="SUPFAM" id="SSF55469">
    <property type="entry name" value="FMN-dependent nitroreductase-like"/>
    <property type="match status" value="2"/>
</dbReference>
<evidence type="ECO:0000256" key="1">
    <source>
        <dbReference type="ARBA" id="ARBA00022630"/>
    </source>
</evidence>
<keyword evidence="2" id="KW-0288">FMN</keyword>
<dbReference type="GO" id="GO:0016491">
    <property type="term" value="F:oxidoreductase activity"/>
    <property type="evidence" value="ECO:0007669"/>
    <property type="project" value="UniProtKB-KW"/>
</dbReference>
<dbReference type="Proteomes" id="UP000054770">
    <property type="component" value="Unassembled WGS sequence"/>
</dbReference>
<evidence type="ECO:0000256" key="3">
    <source>
        <dbReference type="ARBA" id="ARBA00023002"/>
    </source>
</evidence>
<dbReference type="PANTHER" id="PTHR23026:SF90">
    <property type="entry name" value="IODOTYROSINE DEIODINASE 1"/>
    <property type="match status" value="1"/>
</dbReference>